<dbReference type="SUPFAM" id="SSF103247">
    <property type="entry name" value="TT1751-like"/>
    <property type="match status" value="1"/>
</dbReference>
<name>A0A369THI0_9RHOB</name>
<evidence type="ECO:0000256" key="1">
    <source>
        <dbReference type="SAM" id="SignalP"/>
    </source>
</evidence>
<accession>A0A369THI0</accession>
<dbReference type="Gene3D" id="3.30.310.70">
    <property type="entry name" value="TT1751-like domain"/>
    <property type="match status" value="1"/>
</dbReference>
<dbReference type="Pfam" id="PF03625">
    <property type="entry name" value="DUF302"/>
    <property type="match status" value="1"/>
</dbReference>
<evidence type="ECO:0000313" key="4">
    <source>
        <dbReference type="Proteomes" id="UP000253977"/>
    </source>
</evidence>
<keyword evidence="4" id="KW-1185">Reference proteome</keyword>
<dbReference type="PANTHER" id="PTHR38342:SF2">
    <property type="entry name" value="INNER MEMBRANE OR EXPORTED"/>
    <property type="match status" value="1"/>
</dbReference>
<evidence type="ECO:0000313" key="3">
    <source>
        <dbReference type="EMBL" id="RDD64809.1"/>
    </source>
</evidence>
<protein>
    <submittedName>
        <fullName evidence="3">DUF302 domain-containing protein</fullName>
    </submittedName>
</protein>
<gene>
    <name evidence="3" type="ORF">DU478_17820</name>
</gene>
<dbReference type="EMBL" id="QPMK01000017">
    <property type="protein sequence ID" value="RDD64809.1"/>
    <property type="molecule type" value="Genomic_DNA"/>
</dbReference>
<keyword evidence="1" id="KW-0732">Signal</keyword>
<feature type="domain" description="DUF302" evidence="2">
    <location>
        <begin position="54"/>
        <end position="116"/>
    </location>
</feature>
<comment type="caution">
    <text evidence="3">The sequence shown here is derived from an EMBL/GenBank/DDBJ whole genome shotgun (WGS) entry which is preliminary data.</text>
</comment>
<dbReference type="CDD" id="cd14797">
    <property type="entry name" value="DUF302"/>
    <property type="match status" value="1"/>
</dbReference>
<proteinExistence type="predicted"/>
<reference evidence="3 4" key="1">
    <citation type="submission" date="2018-07" db="EMBL/GenBank/DDBJ databases">
        <title>Thalassococcus profundi sp. nov., a marine bacterium isolated from deep seawater of Okinawa Trough.</title>
        <authorList>
            <person name="Yu M."/>
        </authorList>
    </citation>
    <scope>NUCLEOTIDE SEQUENCE [LARGE SCALE GENOMIC DNA]</scope>
    <source>
        <strain evidence="3 4">WRAS1</strain>
    </source>
</reference>
<feature type="chain" id="PRO_5016811414" evidence="1">
    <location>
        <begin position="20"/>
        <end position="149"/>
    </location>
</feature>
<dbReference type="InterPro" id="IPR005180">
    <property type="entry name" value="DUF302"/>
</dbReference>
<dbReference type="AlphaFoldDB" id="A0A369THI0"/>
<dbReference type="RefSeq" id="WP_114512324.1">
    <property type="nucleotide sequence ID" value="NZ_QPMK01000017.1"/>
</dbReference>
<dbReference type="InterPro" id="IPR035923">
    <property type="entry name" value="TT1751-like_sf"/>
</dbReference>
<organism evidence="3 4">
    <name type="scientific">Thalassococcus profundi</name>
    <dbReference type="NCBI Taxonomy" id="2282382"/>
    <lineage>
        <taxon>Bacteria</taxon>
        <taxon>Pseudomonadati</taxon>
        <taxon>Pseudomonadota</taxon>
        <taxon>Alphaproteobacteria</taxon>
        <taxon>Rhodobacterales</taxon>
        <taxon>Roseobacteraceae</taxon>
        <taxon>Thalassococcus</taxon>
    </lineage>
</organism>
<sequence length="149" mass="15461">MKQILAAAAMVLVPGAALADDEIVTRGSEFTVAQTVDKLTAAIEEAGATVFAVVDHGAGAESVGEDIGASQLVVFGNPAIGTPAILDNRQAGLFLPLKVLVYQNEGGQVMVAYEDPEEMFDDLGNIDDDAEYIAKMSGALENFVTAASE</sequence>
<feature type="signal peptide" evidence="1">
    <location>
        <begin position="1"/>
        <end position="19"/>
    </location>
</feature>
<dbReference type="OrthoDB" id="9799367at2"/>
<evidence type="ECO:0000259" key="2">
    <source>
        <dbReference type="Pfam" id="PF03625"/>
    </source>
</evidence>
<dbReference type="Proteomes" id="UP000253977">
    <property type="component" value="Unassembled WGS sequence"/>
</dbReference>
<dbReference type="PANTHER" id="PTHR38342">
    <property type="entry name" value="SLR5037 PROTEIN"/>
    <property type="match status" value="1"/>
</dbReference>